<evidence type="ECO:0000256" key="2">
    <source>
        <dbReference type="ARBA" id="ARBA00023239"/>
    </source>
</evidence>
<dbReference type="InterPro" id="IPR000581">
    <property type="entry name" value="ILV_EDD_N"/>
</dbReference>
<dbReference type="RefSeq" id="WP_021017084.1">
    <property type="nucleotide sequence ID" value="NZ_CP025084.1"/>
</dbReference>
<dbReference type="Gene3D" id="3.50.30.80">
    <property type="entry name" value="IlvD/EDD C-terminal domain-like"/>
    <property type="match status" value="1"/>
</dbReference>
<dbReference type="PROSITE" id="PS00887">
    <property type="entry name" value="ILVD_EDD_2"/>
    <property type="match status" value="1"/>
</dbReference>
<dbReference type="AlphaFoldDB" id="A0A2I5T4I1"/>
<reference evidence="6" key="2">
    <citation type="submission" date="2013-09" db="EMBL/GenBank/DDBJ databases">
        <authorList>
            <person name="Wang G."/>
            <person name="Yang Y."/>
            <person name="Su Y."/>
        </authorList>
    </citation>
    <scope>NUCLEOTIDE SEQUENCE</scope>
    <source>
        <strain evidence="6">ATCC 39006</strain>
    </source>
</reference>
<dbReference type="KEGG" id="sera:Ser39006_006400"/>
<dbReference type="STRING" id="104623.Ser39006_03824"/>
<dbReference type="SUPFAM" id="SSF52016">
    <property type="entry name" value="LeuD/IlvD-like"/>
    <property type="match status" value="1"/>
</dbReference>
<dbReference type="InterPro" id="IPR020558">
    <property type="entry name" value="DiOHA_6PGluconate_deHydtase_CS"/>
</dbReference>
<protein>
    <submittedName>
        <fullName evidence="6">YjhG/YagF family D-xylonate dehydratase</fullName>
    </submittedName>
</protein>
<evidence type="ECO:0000313" key="5">
    <source>
        <dbReference type="EMBL" id="AUG99480.1"/>
    </source>
</evidence>
<evidence type="ECO:0000313" key="8">
    <source>
        <dbReference type="Proteomes" id="UP000233778"/>
    </source>
</evidence>
<keyword evidence="7" id="KW-1185">Reference proteome</keyword>
<dbReference type="Pfam" id="PF00920">
    <property type="entry name" value="ILVD_EDD_N"/>
    <property type="match status" value="1"/>
</dbReference>
<evidence type="ECO:0000313" key="6">
    <source>
        <dbReference type="EMBL" id="AUH03798.1"/>
    </source>
</evidence>
<reference evidence="6 7" key="1">
    <citation type="journal article" date="2013" name="Genome Announc.">
        <title>Draft genome sequence of Serratia sp. strain ATCC 39006, a model bacterium for analysis of the biosynthesis and regulation of prodigiosin, a carbapenem, and gas vesicles.</title>
        <authorList>
            <person name="Fineran P.C."/>
            <person name="Iglesias Cans M.C."/>
            <person name="Ramsay J.P."/>
            <person name="Wilf N.M."/>
            <person name="Cossyleon D."/>
            <person name="McNeil M.B."/>
            <person name="Williamson N.R."/>
            <person name="Monson R.E."/>
            <person name="Becher S.A."/>
            <person name="Stanton J.A."/>
            <person name="Brugger K."/>
            <person name="Brown S.D."/>
            <person name="Salmond G.P."/>
        </authorList>
    </citation>
    <scope>NUCLEOTIDE SEQUENCE [LARGE SCALE GENOMIC DNA]</scope>
    <source>
        <strain evidence="6">ATCC 39006</strain>
        <strain evidence="7">ATCC 39006 / SC 11482</strain>
    </source>
</reference>
<dbReference type="Proteomes" id="UP000233778">
    <property type="component" value="Chromosome"/>
</dbReference>
<reference evidence="5 8" key="3">
    <citation type="submission" date="2017-11" db="EMBL/GenBank/DDBJ databases">
        <title>Complete genome sequence of Serratia sp. ATCC 39006 LacA.</title>
        <authorList>
            <person name="Hampton H.G."/>
            <person name="Jackson S.A."/>
            <person name="Jauregui R."/>
            <person name="Poulter G.T.M."/>
            <person name="Salmond G.P.C."/>
            <person name="Fineran P.C."/>
        </authorList>
    </citation>
    <scope>NUCLEOTIDE SEQUENCE [LARGE SCALE GENOMIC DNA]</scope>
    <source>
        <strain evidence="5 8">ATCC 39006</strain>
    </source>
</reference>
<sequence>MSISTIFNHDNAQIYDIHTHAAGPQGALPLTPEMLIDSPSGNIFGLTLNAGMGWDPNKMLGSEVLILGTQGGIRNTDGSPVALGYHTGHWEIGMQMRAAAEEVTRHHGVPFAGYISDPCDGRSQGTTGMFDSLPYRNDAAIVFRRLIRSLPTRKAVIGVATCDKGLPAMMIALASMHRLPTIIVPGGATLPPTHGDDAGKVQTIGARFSHHELTLQEASELGCRACASPGGGCQFLGTAGTSQVVAEGLGMALPHSALAPSGQEVWLEIARQSARAALILERKGLTTRDILTDKAIENAMTVHAAFGGSTNLLLHIPAIAHAAGCRIPTVEQWTAVNSRVPRLVSVLPNGPVYHPTVRAFLAGGVPEVMLHLRQLGLLHEDVLTVTGETLGANLDWWEQSERRAIFRQRLQELDGIHPDEVIMSPQQAHDKGLTSTITFPVGNIAPEGAVIKSTAIDASVVGADGVYRHTGKANVFTSEAQAIKAIKQDNVHAGDIMVIMGGGPSGTGMEETYQVTSALKHLPYGKHVSLITDARFSGVSTGACIGHVGPEALVGGPIGKLHNGDLIEIIIDRDRLVGSVNFIGSEQQPLTPEEGAAVLAQRHSHPDLMPHPELPDDTRLWSALQAVSGGTWKGCIYDTDEIIRVLQAGMAALNK</sequence>
<dbReference type="GO" id="GO:0005829">
    <property type="term" value="C:cytosol"/>
    <property type="evidence" value="ECO:0007669"/>
    <property type="project" value="TreeGrafter"/>
</dbReference>
<dbReference type="EMBL" id="CP025084">
    <property type="protein sequence ID" value="AUH03798.1"/>
    <property type="molecule type" value="Genomic_DNA"/>
</dbReference>
<dbReference type="SUPFAM" id="SSF143975">
    <property type="entry name" value="IlvD/EDD N-terminal domain-like"/>
    <property type="match status" value="1"/>
</dbReference>
<accession>A0A2I5T4I1</accession>
<dbReference type="KEGG" id="serq:CWC46_06395"/>
<keyword evidence="2" id="KW-0456">Lyase</keyword>
<feature type="domain" description="Dihydroxy-acid/6-phosphogluconate dehydratase N-terminal" evidence="3">
    <location>
        <begin position="86"/>
        <end position="392"/>
    </location>
</feature>
<evidence type="ECO:0000313" key="7">
    <source>
        <dbReference type="Proteomes" id="UP000017700"/>
    </source>
</evidence>
<proteinExistence type="inferred from homology"/>
<dbReference type="InterPro" id="IPR042096">
    <property type="entry name" value="Dihydro-acid_dehy_C"/>
</dbReference>
<gene>
    <name evidence="5" type="ORF">CWC46_06395</name>
    <name evidence="6" type="ORF">Ser39006_006400</name>
</gene>
<dbReference type="PANTHER" id="PTHR43661">
    <property type="entry name" value="D-XYLONATE DEHYDRATASE"/>
    <property type="match status" value="1"/>
</dbReference>
<dbReference type="InterPro" id="IPR017798">
    <property type="entry name" value="Dehydratase_YjhG/YagF"/>
</dbReference>
<dbReference type="PROSITE" id="PS00886">
    <property type="entry name" value="ILVD_EDD_1"/>
    <property type="match status" value="1"/>
</dbReference>
<dbReference type="GO" id="GO:0050401">
    <property type="term" value="F:xylonate dehydratase activity"/>
    <property type="evidence" value="ECO:0007669"/>
    <property type="project" value="InterPro"/>
</dbReference>
<dbReference type="InterPro" id="IPR037237">
    <property type="entry name" value="IlvD/EDD_N"/>
</dbReference>
<dbReference type="PANTHER" id="PTHR43661:SF3">
    <property type="entry name" value="D-XYLONATE DEHYDRATASE YAGF-RELATED"/>
    <property type="match status" value="1"/>
</dbReference>
<comment type="similarity">
    <text evidence="1">Belongs to the IlvD/Edd family.</text>
</comment>
<reference evidence="6" key="4">
    <citation type="submission" date="2017-11" db="EMBL/GenBank/DDBJ databases">
        <title>Complete genome sequence of Serratia sp. ATCC 39006.</title>
        <authorList>
            <person name="Hampton H.G."/>
            <person name="Jackson S.A."/>
            <person name="Jauregui R."/>
            <person name="Poulter G.T.M."/>
            <person name="Salmond G.P.C."/>
            <person name="Fineran P.C."/>
        </authorList>
    </citation>
    <scope>NUCLEOTIDE SEQUENCE</scope>
    <source>
        <strain evidence="6">ATCC 39006</strain>
    </source>
</reference>
<name>A0A2I5T4I1_SERS3</name>
<evidence type="ECO:0000259" key="3">
    <source>
        <dbReference type="Pfam" id="PF00920"/>
    </source>
</evidence>
<dbReference type="Proteomes" id="UP000017700">
    <property type="component" value="Chromosome"/>
</dbReference>
<dbReference type="NCBIfam" id="TIGR03432">
    <property type="entry name" value="yjhG_yagF"/>
    <property type="match status" value="1"/>
</dbReference>
<evidence type="ECO:0000259" key="4">
    <source>
        <dbReference type="Pfam" id="PF24877"/>
    </source>
</evidence>
<dbReference type="Pfam" id="PF24877">
    <property type="entry name" value="ILV_EDD_C"/>
    <property type="match status" value="1"/>
</dbReference>
<organism evidence="6 7">
    <name type="scientific">Serratia sp. (strain ATCC 39006)</name>
    <name type="common">Prodigiosinella confusarubida</name>
    <dbReference type="NCBI Taxonomy" id="104623"/>
    <lineage>
        <taxon>Bacteria</taxon>
        <taxon>Pseudomonadati</taxon>
        <taxon>Pseudomonadota</taxon>
        <taxon>Gammaproteobacteria</taxon>
        <taxon>Enterobacterales</taxon>
        <taxon>Pectobacteriaceae</taxon>
        <taxon>Prodigiosinella</taxon>
    </lineage>
</organism>
<evidence type="ECO:0000256" key="1">
    <source>
        <dbReference type="ARBA" id="ARBA00006486"/>
    </source>
</evidence>
<dbReference type="EMBL" id="CP025085">
    <property type="protein sequence ID" value="AUG99480.1"/>
    <property type="molecule type" value="Genomic_DNA"/>
</dbReference>
<feature type="domain" description="Dihydroxy-acid/6-phosphogluconate dehydratase C-terminal" evidence="4">
    <location>
        <begin position="436"/>
        <end position="577"/>
    </location>
</feature>
<dbReference type="OrthoDB" id="9807077at2"/>
<dbReference type="InterPro" id="IPR056740">
    <property type="entry name" value="ILV_EDD_C"/>
</dbReference>